<evidence type="ECO:0008006" key="3">
    <source>
        <dbReference type="Google" id="ProtNLM"/>
    </source>
</evidence>
<evidence type="ECO:0000313" key="2">
    <source>
        <dbReference type="Proteomes" id="UP000501812"/>
    </source>
</evidence>
<gene>
    <name evidence="1" type="ORF">HHL09_17950</name>
</gene>
<dbReference type="EMBL" id="CP051774">
    <property type="protein sequence ID" value="QJE97582.1"/>
    <property type="molecule type" value="Genomic_DNA"/>
</dbReference>
<organism evidence="1 2">
    <name type="scientific">Luteolibacter luteus</name>
    <dbReference type="NCBI Taxonomy" id="2728835"/>
    <lineage>
        <taxon>Bacteria</taxon>
        <taxon>Pseudomonadati</taxon>
        <taxon>Verrucomicrobiota</taxon>
        <taxon>Verrucomicrobiia</taxon>
        <taxon>Verrucomicrobiales</taxon>
        <taxon>Verrucomicrobiaceae</taxon>
        <taxon>Luteolibacter</taxon>
    </lineage>
</organism>
<protein>
    <recommendedName>
        <fullName evidence="3">Immunity protein 10 of polymorphic toxin system</fullName>
    </recommendedName>
</protein>
<dbReference type="Proteomes" id="UP000501812">
    <property type="component" value="Chromosome"/>
</dbReference>
<dbReference type="AlphaFoldDB" id="A0A858RL64"/>
<evidence type="ECO:0000313" key="1">
    <source>
        <dbReference type="EMBL" id="QJE97582.1"/>
    </source>
</evidence>
<proteinExistence type="predicted"/>
<accession>A0A858RL64</accession>
<dbReference type="KEGG" id="luo:HHL09_17950"/>
<keyword evidence="2" id="KW-1185">Reference proteome</keyword>
<sequence length="123" mass="13724">MKIRAQEIHFSTDEGIAVVGFQDDDSRYVLLTRALDPGDQARNPGLQGIHLEVEDQSRSGYDLIATAKASPRGLELLLNPEGINHIAEAEITVDFEMPQEAADRFRETINRLFEGHAGFTYQP</sequence>
<dbReference type="RefSeq" id="WP_169456008.1">
    <property type="nucleotide sequence ID" value="NZ_CP051774.1"/>
</dbReference>
<reference evidence="1 2" key="1">
    <citation type="submission" date="2020-04" db="EMBL/GenBank/DDBJ databases">
        <title>Luteolibacter sp. G-1-1-1 isolated from soil.</title>
        <authorList>
            <person name="Dahal R.H."/>
        </authorList>
    </citation>
    <scope>NUCLEOTIDE SEQUENCE [LARGE SCALE GENOMIC DNA]</scope>
    <source>
        <strain evidence="1 2">G-1-1-1</strain>
    </source>
</reference>
<name>A0A858RL64_9BACT</name>